<dbReference type="GO" id="GO:0004803">
    <property type="term" value="F:transposase activity"/>
    <property type="evidence" value="ECO:0007669"/>
    <property type="project" value="InterPro"/>
</dbReference>
<dbReference type="Proteomes" id="UP000525652">
    <property type="component" value="Unassembled WGS sequence"/>
</dbReference>
<evidence type="ECO:0000256" key="4">
    <source>
        <dbReference type="ARBA" id="ARBA00023172"/>
    </source>
</evidence>
<dbReference type="PANTHER" id="PTHR33258:SF1">
    <property type="entry name" value="TRANSPOSASE INSL FOR INSERTION SEQUENCE ELEMENT IS186A-RELATED"/>
    <property type="match status" value="1"/>
</dbReference>
<comment type="similarity">
    <text evidence="1">Belongs to the transposase 11 family.</text>
</comment>
<feature type="non-terminal residue" evidence="8">
    <location>
        <position position="1"/>
    </location>
</feature>
<dbReference type="AlphaFoldDB" id="A0A7X1B1B5"/>
<evidence type="ECO:0000256" key="1">
    <source>
        <dbReference type="ARBA" id="ARBA00010075"/>
    </source>
</evidence>
<reference evidence="8 9" key="1">
    <citation type="submission" date="2020-07" db="EMBL/GenBank/DDBJ databases">
        <authorList>
            <person name="Feng X."/>
        </authorList>
    </citation>
    <scope>NUCLEOTIDE SEQUENCE [LARGE SCALE GENOMIC DNA]</scope>
    <source>
        <strain evidence="8 9">JCM14086</strain>
    </source>
</reference>
<protein>
    <submittedName>
        <fullName evidence="8">IS4 family transposase</fullName>
    </submittedName>
</protein>
<keyword evidence="2" id="KW-0815">Transposition</keyword>
<feature type="domain" description="Transposase IS4-like" evidence="5">
    <location>
        <begin position="11"/>
        <end position="197"/>
    </location>
</feature>
<organism evidence="8 9">
    <name type="scientific">Puniceicoccus vermicola</name>
    <dbReference type="NCBI Taxonomy" id="388746"/>
    <lineage>
        <taxon>Bacteria</taxon>
        <taxon>Pseudomonadati</taxon>
        <taxon>Verrucomicrobiota</taxon>
        <taxon>Opitutia</taxon>
        <taxon>Puniceicoccales</taxon>
        <taxon>Puniceicoccaceae</taxon>
        <taxon>Puniceicoccus</taxon>
    </lineage>
</organism>
<proteinExistence type="inferred from homology"/>
<sequence>SMFPWARFRQTKAAVKLHTMIDLRGSIPVFMSITDGSVHDVNVLDQIVFESGSIYVMDRGYVDFARLYRIHQAGAFFVTRAKSNMAFYVSESRPVDKAIGLRCDQSAGLKTTKSKRDYPEKLRRIRFVDLETGKSLVFITNHFGLPAIMIARIYKSRWHIELFFKWIKQNLRIKAFYGTSVNAVKTQIWIAICVYLMVACLNKIHGFGENLSRILQVLSVNVFQKTPIHQLFMDYCTNFDEPQLPNQLTFNEFLTGQ</sequence>
<dbReference type="EMBL" id="JACHVA010000032">
    <property type="protein sequence ID" value="MBC2600644.1"/>
    <property type="molecule type" value="Genomic_DNA"/>
</dbReference>
<dbReference type="InterPro" id="IPR002559">
    <property type="entry name" value="Transposase_11"/>
</dbReference>
<dbReference type="NCBIfam" id="NF033592">
    <property type="entry name" value="transpos_IS4_1"/>
    <property type="match status" value="1"/>
</dbReference>
<dbReference type="GO" id="GO:0006313">
    <property type="term" value="P:DNA transposition"/>
    <property type="evidence" value="ECO:0007669"/>
    <property type="project" value="InterPro"/>
</dbReference>
<dbReference type="PANTHER" id="PTHR33258">
    <property type="entry name" value="TRANSPOSASE INSL FOR INSERTION SEQUENCE ELEMENT IS186A-RELATED"/>
    <property type="match status" value="1"/>
</dbReference>
<dbReference type="SUPFAM" id="SSF53098">
    <property type="entry name" value="Ribonuclease H-like"/>
    <property type="match status" value="1"/>
</dbReference>
<evidence type="ECO:0000259" key="5">
    <source>
        <dbReference type="Pfam" id="PF01609"/>
    </source>
</evidence>
<keyword evidence="4" id="KW-0233">DNA recombination</keyword>
<evidence type="ECO:0000313" key="6">
    <source>
        <dbReference type="EMBL" id="MBC2600644.1"/>
    </source>
</evidence>
<evidence type="ECO:0000256" key="2">
    <source>
        <dbReference type="ARBA" id="ARBA00022578"/>
    </source>
</evidence>
<evidence type="ECO:0000313" key="8">
    <source>
        <dbReference type="EMBL" id="MBC2603794.1"/>
    </source>
</evidence>
<dbReference type="RefSeq" id="WP_185691384.1">
    <property type="nucleotide sequence ID" value="NZ_JACHVA010000032.1"/>
</dbReference>
<keyword evidence="9" id="KW-1185">Reference proteome</keyword>
<evidence type="ECO:0000313" key="9">
    <source>
        <dbReference type="Proteomes" id="UP000525652"/>
    </source>
</evidence>
<dbReference type="EMBL" id="JACHVA010000132">
    <property type="protein sequence ID" value="MBC2603794.1"/>
    <property type="molecule type" value="Genomic_DNA"/>
</dbReference>
<evidence type="ECO:0000256" key="3">
    <source>
        <dbReference type="ARBA" id="ARBA00023125"/>
    </source>
</evidence>
<dbReference type="GO" id="GO:0003677">
    <property type="term" value="F:DNA binding"/>
    <property type="evidence" value="ECO:0007669"/>
    <property type="project" value="UniProtKB-KW"/>
</dbReference>
<gene>
    <name evidence="6" type="ORF">H5P30_02495</name>
    <name evidence="7" type="ORF">H5P30_11920</name>
    <name evidence="8" type="ORF">H5P30_18600</name>
</gene>
<dbReference type="InterPro" id="IPR012337">
    <property type="entry name" value="RNaseH-like_sf"/>
</dbReference>
<dbReference type="Pfam" id="PF01609">
    <property type="entry name" value="DDE_Tnp_1"/>
    <property type="match status" value="1"/>
</dbReference>
<dbReference type="InterPro" id="IPR047952">
    <property type="entry name" value="Transpos_IS4"/>
</dbReference>
<accession>A0A7X1B1B5</accession>
<keyword evidence="3" id="KW-0238">DNA-binding</keyword>
<evidence type="ECO:0000313" key="7">
    <source>
        <dbReference type="EMBL" id="MBC2602486.1"/>
    </source>
</evidence>
<name>A0A7X1B1B5_9BACT</name>
<dbReference type="EMBL" id="JACHVA010000092">
    <property type="protein sequence ID" value="MBC2602486.1"/>
    <property type="molecule type" value="Genomic_DNA"/>
</dbReference>
<comment type="caution">
    <text evidence="8">The sequence shown here is derived from an EMBL/GenBank/DDBJ whole genome shotgun (WGS) entry which is preliminary data.</text>
</comment>